<gene>
    <name evidence="1" type="ORF">KOM_12_245</name>
</gene>
<name>A0A8F8KQW4_9VIRU</name>
<dbReference type="EMBL" id="MZ420154">
    <property type="protein sequence ID" value="QYA18514.1"/>
    <property type="molecule type" value="Genomic_DNA"/>
</dbReference>
<accession>A0A8F8KQW4</accession>
<protein>
    <submittedName>
        <fullName evidence="1">Uncharacterized protein</fullName>
    </submittedName>
</protein>
<sequence length="177" mass="18342">MAANYDTIQCTTLQTSTGSATSNYYKPVMVFGVATSAVTASTGGVNGTAYTFTIPVGTLASIGHSLEIMVTGTTANNANAKSVGVQWGSGTAYTSALKTSTNAPFDMRFTILRTSSSTVGTFTGHLAHNTGGLSSNTFGAHFVSASNFDQDQTLSIIYNSSAASDIVLRNARVFVYS</sequence>
<reference evidence="1" key="1">
    <citation type="submission" date="2021-06" db="EMBL/GenBank/DDBJ databases">
        <authorList>
            <person name="Rolland C."/>
        </authorList>
    </citation>
    <scope>NUCLEOTIDE SEQUENCE</scope>
    <source>
        <strain evidence="1">347.936635</strain>
    </source>
</reference>
<evidence type="ECO:0000313" key="1">
    <source>
        <dbReference type="EMBL" id="QYA18514.1"/>
    </source>
</evidence>
<proteinExistence type="predicted"/>
<organism evidence="1">
    <name type="scientific">Clandestinovirus</name>
    <dbReference type="NCBI Taxonomy" id="2831644"/>
    <lineage>
        <taxon>Viruses</taxon>
    </lineage>
</organism>